<dbReference type="AlphaFoldDB" id="A0A1Y5Q668"/>
<protein>
    <submittedName>
        <fullName evidence="2">Uncharacterized protein</fullName>
    </submittedName>
</protein>
<organism evidence="2">
    <name type="scientific">uncultured Stenotrophomonas sp</name>
    <dbReference type="NCBI Taxonomy" id="165438"/>
    <lineage>
        <taxon>Bacteria</taxon>
        <taxon>Pseudomonadati</taxon>
        <taxon>Pseudomonadota</taxon>
        <taxon>Gammaproteobacteria</taxon>
        <taxon>Lysobacterales</taxon>
        <taxon>Lysobacteraceae</taxon>
        <taxon>Stenotrophomonas</taxon>
        <taxon>environmental samples</taxon>
    </lineage>
</organism>
<dbReference type="EMBL" id="FLTS01000001">
    <property type="protein sequence ID" value="SBV37731.1"/>
    <property type="molecule type" value="Genomic_DNA"/>
</dbReference>
<evidence type="ECO:0000256" key="1">
    <source>
        <dbReference type="SAM" id="Coils"/>
    </source>
</evidence>
<evidence type="ECO:0000313" key="2">
    <source>
        <dbReference type="EMBL" id="SBV37731.1"/>
    </source>
</evidence>
<reference evidence="2" key="1">
    <citation type="submission" date="2016-03" db="EMBL/GenBank/DDBJ databases">
        <authorList>
            <person name="Ploux O."/>
        </authorList>
    </citation>
    <scope>NUCLEOTIDE SEQUENCE</scope>
    <source>
        <strain evidence="2">UC10</strain>
    </source>
</reference>
<sequence length="147" mass="15862">MIATEITVSTPAGRFVAQWDDDPDIPVQYVGDPRGIAFFRQYMEVAMVTGAGGLPLAPDHLEPVDLVGFCNSAEYGITILPDADYVLADIEQELREMEGERKALADALAQAVKELEAAASPIEKVRQSGEVARLLAELQMLDVSADA</sequence>
<feature type="coiled-coil region" evidence="1">
    <location>
        <begin position="87"/>
        <end position="114"/>
    </location>
</feature>
<keyword evidence="1" id="KW-0175">Coiled coil</keyword>
<proteinExistence type="predicted"/>
<gene>
    <name evidence="2" type="ORF">STPYR_12674</name>
</gene>
<name>A0A1Y5Q668_9GAMM</name>
<accession>A0A1Y5Q668</accession>